<feature type="region of interest" description="Disordered" evidence="1">
    <location>
        <begin position="75"/>
        <end position="113"/>
    </location>
</feature>
<dbReference type="Proteomes" id="UP000277580">
    <property type="component" value="Unassembled WGS sequence"/>
</dbReference>
<gene>
    <name evidence="2" type="ORF">P167DRAFT_571989</name>
</gene>
<sequence length="245" mass="27667">MVEDQARKKWRTELTGSKQRRERKTSFRLRPSLNSKINGKPSLLSRRAGTNVVAIEASNSHTLFPNSSNTIDLVTPEPTYLTTPPKPSSSMPSAAMDSGYYSGPSSASKHAISPQRASSATVILPSIYTQPSPAPALSSSISEYRSGMHYKLDNQFFKKVVKKEYSNDPRKAYEDLQPVMRQMLEKPEDRQVVHKVYLICNFRNITIRGEKRMISKPRRKPGHRVIMGGSPEQMNWYFGPKVGYT</sequence>
<reference evidence="2 3" key="1">
    <citation type="journal article" date="2018" name="Nat. Ecol. Evol.">
        <title>Pezizomycetes genomes reveal the molecular basis of ectomycorrhizal truffle lifestyle.</title>
        <authorList>
            <person name="Murat C."/>
            <person name="Payen T."/>
            <person name="Noel B."/>
            <person name="Kuo A."/>
            <person name="Morin E."/>
            <person name="Chen J."/>
            <person name="Kohler A."/>
            <person name="Krizsan K."/>
            <person name="Balestrini R."/>
            <person name="Da Silva C."/>
            <person name="Montanini B."/>
            <person name="Hainaut M."/>
            <person name="Levati E."/>
            <person name="Barry K.W."/>
            <person name="Belfiori B."/>
            <person name="Cichocki N."/>
            <person name="Clum A."/>
            <person name="Dockter R.B."/>
            <person name="Fauchery L."/>
            <person name="Guy J."/>
            <person name="Iotti M."/>
            <person name="Le Tacon F."/>
            <person name="Lindquist E.A."/>
            <person name="Lipzen A."/>
            <person name="Malagnac F."/>
            <person name="Mello A."/>
            <person name="Molinier V."/>
            <person name="Miyauchi S."/>
            <person name="Poulain J."/>
            <person name="Riccioni C."/>
            <person name="Rubini A."/>
            <person name="Sitrit Y."/>
            <person name="Splivallo R."/>
            <person name="Traeger S."/>
            <person name="Wang M."/>
            <person name="Zifcakova L."/>
            <person name="Wipf D."/>
            <person name="Zambonelli A."/>
            <person name="Paolocci F."/>
            <person name="Nowrousian M."/>
            <person name="Ottonello S."/>
            <person name="Baldrian P."/>
            <person name="Spatafora J.W."/>
            <person name="Henrissat B."/>
            <person name="Nagy L.G."/>
            <person name="Aury J.M."/>
            <person name="Wincker P."/>
            <person name="Grigoriev I.V."/>
            <person name="Bonfante P."/>
            <person name="Martin F.M."/>
        </authorList>
    </citation>
    <scope>NUCLEOTIDE SEQUENCE [LARGE SCALE GENOMIC DNA]</scope>
    <source>
        <strain evidence="2 3">CCBAS932</strain>
    </source>
</reference>
<dbReference type="EMBL" id="ML119116">
    <property type="protein sequence ID" value="RPB14684.1"/>
    <property type="molecule type" value="Genomic_DNA"/>
</dbReference>
<dbReference type="OrthoDB" id="5315233at2759"/>
<keyword evidence="3" id="KW-1185">Reference proteome</keyword>
<name>A0A3N4KVU6_9PEZI</name>
<organism evidence="2 3">
    <name type="scientific">Morchella conica CCBAS932</name>
    <dbReference type="NCBI Taxonomy" id="1392247"/>
    <lineage>
        <taxon>Eukaryota</taxon>
        <taxon>Fungi</taxon>
        <taxon>Dikarya</taxon>
        <taxon>Ascomycota</taxon>
        <taxon>Pezizomycotina</taxon>
        <taxon>Pezizomycetes</taxon>
        <taxon>Pezizales</taxon>
        <taxon>Morchellaceae</taxon>
        <taxon>Morchella</taxon>
    </lineage>
</organism>
<dbReference type="AlphaFoldDB" id="A0A3N4KVU6"/>
<evidence type="ECO:0000313" key="2">
    <source>
        <dbReference type="EMBL" id="RPB14684.1"/>
    </source>
</evidence>
<feature type="region of interest" description="Disordered" evidence="1">
    <location>
        <begin position="1"/>
        <end position="43"/>
    </location>
</feature>
<dbReference type="InParanoid" id="A0A3N4KVU6"/>
<evidence type="ECO:0000256" key="1">
    <source>
        <dbReference type="SAM" id="MobiDB-lite"/>
    </source>
</evidence>
<feature type="compositionally biased region" description="Basic residues" evidence="1">
    <location>
        <begin position="18"/>
        <end position="27"/>
    </location>
</feature>
<protein>
    <submittedName>
        <fullName evidence="2">Uncharacterized protein</fullName>
    </submittedName>
</protein>
<proteinExistence type="predicted"/>
<accession>A0A3N4KVU6</accession>
<evidence type="ECO:0000313" key="3">
    <source>
        <dbReference type="Proteomes" id="UP000277580"/>
    </source>
</evidence>